<dbReference type="AlphaFoldDB" id="A0A9P3LDD0"/>
<evidence type="ECO:0000313" key="2">
    <source>
        <dbReference type="Proteomes" id="UP000703269"/>
    </source>
</evidence>
<keyword evidence="2" id="KW-1185">Reference proteome</keyword>
<comment type="caution">
    <text evidence="1">The sequence shown here is derived from an EMBL/GenBank/DDBJ whole genome shotgun (WGS) entry which is preliminary data.</text>
</comment>
<evidence type="ECO:0000313" key="1">
    <source>
        <dbReference type="EMBL" id="GJE90459.1"/>
    </source>
</evidence>
<protein>
    <submittedName>
        <fullName evidence="1">Uncharacterized protein</fullName>
    </submittedName>
</protein>
<dbReference type="Proteomes" id="UP000703269">
    <property type="component" value="Unassembled WGS sequence"/>
</dbReference>
<dbReference type="EMBL" id="BPQB01000016">
    <property type="protein sequence ID" value="GJE90459.1"/>
    <property type="molecule type" value="Genomic_DNA"/>
</dbReference>
<accession>A0A9P3LDD0</accession>
<reference evidence="1 2" key="1">
    <citation type="submission" date="2021-08" db="EMBL/GenBank/DDBJ databases">
        <title>Draft Genome Sequence of Phanerochaete sordida strain YK-624.</title>
        <authorList>
            <person name="Mori T."/>
            <person name="Dohra H."/>
            <person name="Suzuki T."/>
            <person name="Kawagishi H."/>
            <person name="Hirai H."/>
        </authorList>
    </citation>
    <scope>NUCLEOTIDE SEQUENCE [LARGE SCALE GENOMIC DNA]</scope>
    <source>
        <strain evidence="1 2">YK-624</strain>
    </source>
</reference>
<sequence>MLTVTSSQSIPHLKAKLRTWFPVGRRQAVTTIRPGPRADLNALPQELLNLIVDEMSDSRADLASMCLASRALYGPARQHLCRSLTITTPRKSFAKFVKDLEGIVGMRQHIKHLTLSRFGMKHAEYVTAGLVSSLLELLPSLQTLTFSLVAFKSEASRDLWETPRPLRQLEELSFIQAEAAWQPWSCKPYIEVLSLFSDIGTLTFKNQLNSIWAQDLSSPERTSAPWFPHSLAVRKLRMADRRDTLWLPLLRHARTLPAPTLTALDIVPMRHVGTGDPREELRAALVTAGAQLATLRCRLWPDSPAAWSTGLFPGGPYRHVAELPAVARWCPRLTTFIVRVPLWCSLQYASSLFECIVALLGGLPPTVRTFALELDLEGHPWPAAGRAQECMPRNLWEMLKFAVERAGVARVNLVWLHLKLAAGEDVRLRQELSEGDTLFLAALESQLYTVQSSIGAY</sequence>
<name>A0A9P3LDD0_9APHY</name>
<gene>
    <name evidence="1" type="ORF">PsYK624_065950</name>
</gene>
<organism evidence="1 2">
    <name type="scientific">Phanerochaete sordida</name>
    <dbReference type="NCBI Taxonomy" id="48140"/>
    <lineage>
        <taxon>Eukaryota</taxon>
        <taxon>Fungi</taxon>
        <taxon>Dikarya</taxon>
        <taxon>Basidiomycota</taxon>
        <taxon>Agaricomycotina</taxon>
        <taxon>Agaricomycetes</taxon>
        <taxon>Polyporales</taxon>
        <taxon>Phanerochaetaceae</taxon>
        <taxon>Phanerochaete</taxon>
    </lineage>
</organism>
<proteinExistence type="predicted"/>